<keyword evidence="4 7" id="KW-1133">Transmembrane helix</keyword>
<dbReference type="InterPro" id="IPR005498">
    <property type="entry name" value="T4SS_VirB10/TraB/TrbI"/>
</dbReference>
<name>A0ABU3BQC8_9BACT</name>
<organism evidence="8 9">
    <name type="scientific">Rubrivirga litoralis</name>
    <dbReference type="NCBI Taxonomy" id="3075598"/>
    <lineage>
        <taxon>Bacteria</taxon>
        <taxon>Pseudomonadati</taxon>
        <taxon>Rhodothermota</taxon>
        <taxon>Rhodothermia</taxon>
        <taxon>Rhodothermales</taxon>
        <taxon>Rubricoccaceae</taxon>
        <taxon>Rubrivirga</taxon>
    </lineage>
</organism>
<protein>
    <submittedName>
        <fullName evidence="8">TrbI/VirB10 family protein</fullName>
    </submittedName>
</protein>
<dbReference type="Gene3D" id="2.40.128.260">
    <property type="entry name" value="Type IV secretion system, VirB10/TraB/TrbI"/>
    <property type="match status" value="1"/>
</dbReference>
<proteinExistence type="inferred from homology"/>
<dbReference type="RefSeq" id="WP_311662744.1">
    <property type="nucleotide sequence ID" value="NZ_JAVRHT010000012.1"/>
</dbReference>
<evidence type="ECO:0000256" key="1">
    <source>
        <dbReference type="ARBA" id="ARBA00004167"/>
    </source>
</evidence>
<dbReference type="EMBL" id="JAVRHT010000012">
    <property type="protein sequence ID" value="MDT0631401.1"/>
    <property type="molecule type" value="Genomic_DNA"/>
</dbReference>
<gene>
    <name evidence="8" type="ORF">RM540_06520</name>
</gene>
<evidence type="ECO:0000256" key="7">
    <source>
        <dbReference type="SAM" id="Phobius"/>
    </source>
</evidence>
<evidence type="ECO:0000256" key="6">
    <source>
        <dbReference type="SAM" id="MobiDB-lite"/>
    </source>
</evidence>
<keyword evidence="9" id="KW-1185">Reference proteome</keyword>
<dbReference type="Proteomes" id="UP001267426">
    <property type="component" value="Unassembled WGS sequence"/>
</dbReference>
<keyword evidence="3 7" id="KW-0812">Transmembrane</keyword>
<evidence type="ECO:0000313" key="8">
    <source>
        <dbReference type="EMBL" id="MDT0631401.1"/>
    </source>
</evidence>
<evidence type="ECO:0000256" key="4">
    <source>
        <dbReference type="ARBA" id="ARBA00022989"/>
    </source>
</evidence>
<comment type="subcellular location">
    <subcellularLocation>
        <location evidence="1">Membrane</location>
        <topology evidence="1">Single-pass membrane protein</topology>
    </subcellularLocation>
</comment>
<sequence length="534" mass="55988">MAHDPFDDLDGSSLDGTPDDAPRHPPLGEFELADTAPPSSDEPFSFDADKPEAPRGDFLGTDDGRYEPVRVNRRLVLGGLLIAAAAVLLGLLVLSGDSATPDADLTVERPEAAPPEFLERGDPYAADGGAGLAAEPDVVYADPYADPYGAAYVTPPYAPDYGSTAAVGPTASAPSYTSPSYASAPRNGMTMGEVATPEADAFERALLSPVVARAGELTLDTTSPFGGPPPEVSPLDPELQREVDEIRLIAEQFAPPGAAPEAQERAPLATVSAPPTASPSGGLVAPEAPRRASGDAPGPESRRAFAARTSTLGKGRYGVRVQSPETPFVLQAGTVIPAALVTGLDSELPGAVTGQVTRDVYDSRSQRHVLVPKGSRLIGEYDDQIAYGQNRALVAWTRLIFPDGRSVALPGLDAKDLRGYSGLRGRVDRHFMQTFGSAVLLATVGAGAQLAQPDGGGNDFAQSPQEVIAGQIALELSRVASKVVERGLDVQPTLRISPGHRFTVLLARDLAFAGPYKTPPAELRFVRPSVPRRR</sequence>
<evidence type="ECO:0000256" key="2">
    <source>
        <dbReference type="ARBA" id="ARBA00010265"/>
    </source>
</evidence>
<comment type="similarity">
    <text evidence="2">Belongs to the TrbI/VirB10 family.</text>
</comment>
<evidence type="ECO:0000256" key="3">
    <source>
        <dbReference type="ARBA" id="ARBA00022692"/>
    </source>
</evidence>
<reference evidence="8 9" key="1">
    <citation type="submission" date="2023-09" db="EMBL/GenBank/DDBJ databases">
        <authorList>
            <person name="Rey-Velasco X."/>
        </authorList>
    </citation>
    <scope>NUCLEOTIDE SEQUENCE [LARGE SCALE GENOMIC DNA]</scope>
    <source>
        <strain evidence="8 9">F394</strain>
    </source>
</reference>
<evidence type="ECO:0000256" key="5">
    <source>
        <dbReference type="ARBA" id="ARBA00023136"/>
    </source>
</evidence>
<dbReference type="CDD" id="cd16429">
    <property type="entry name" value="VirB10"/>
    <property type="match status" value="1"/>
</dbReference>
<feature type="transmembrane region" description="Helical" evidence="7">
    <location>
        <begin position="75"/>
        <end position="94"/>
    </location>
</feature>
<dbReference type="InterPro" id="IPR042217">
    <property type="entry name" value="T4SS_VirB10/TrbI"/>
</dbReference>
<feature type="region of interest" description="Disordered" evidence="6">
    <location>
        <begin position="1"/>
        <end position="64"/>
    </location>
</feature>
<feature type="region of interest" description="Disordered" evidence="6">
    <location>
        <begin position="258"/>
        <end position="303"/>
    </location>
</feature>
<comment type="caution">
    <text evidence="8">The sequence shown here is derived from an EMBL/GenBank/DDBJ whole genome shotgun (WGS) entry which is preliminary data.</text>
</comment>
<dbReference type="Pfam" id="PF03743">
    <property type="entry name" value="TrbI"/>
    <property type="match status" value="1"/>
</dbReference>
<accession>A0ABU3BQC8</accession>
<keyword evidence="5 7" id="KW-0472">Membrane</keyword>
<evidence type="ECO:0000313" key="9">
    <source>
        <dbReference type="Proteomes" id="UP001267426"/>
    </source>
</evidence>